<organism evidence="2 3">
    <name type="scientific">Rubellicoccus peritrichatus</name>
    <dbReference type="NCBI Taxonomy" id="3080537"/>
    <lineage>
        <taxon>Bacteria</taxon>
        <taxon>Pseudomonadati</taxon>
        <taxon>Verrucomicrobiota</taxon>
        <taxon>Opitutia</taxon>
        <taxon>Puniceicoccales</taxon>
        <taxon>Cerasicoccaceae</taxon>
        <taxon>Rubellicoccus</taxon>
    </lineage>
</organism>
<evidence type="ECO:0000313" key="3">
    <source>
        <dbReference type="Proteomes" id="UP001304300"/>
    </source>
</evidence>
<name>A0AAQ3LE18_9BACT</name>
<protein>
    <submittedName>
        <fullName evidence="2">Choice-of-anchor E domain-containing protein</fullName>
    </submittedName>
</protein>
<accession>A0AAQ3LE18</accession>
<reference evidence="2 3" key="1">
    <citation type="submission" date="2023-10" db="EMBL/GenBank/DDBJ databases">
        <title>Rubellicoccus peritrichatus gen. nov., sp. nov., isolated from an algae of coral reef tank.</title>
        <authorList>
            <person name="Luo J."/>
        </authorList>
    </citation>
    <scope>NUCLEOTIDE SEQUENCE [LARGE SCALE GENOMIC DNA]</scope>
    <source>
        <strain evidence="2 3">CR14</strain>
    </source>
</reference>
<gene>
    <name evidence="2" type="ORF">RZN69_02100</name>
</gene>
<evidence type="ECO:0000256" key="1">
    <source>
        <dbReference type="SAM" id="Phobius"/>
    </source>
</evidence>
<dbReference type="EMBL" id="CP136920">
    <property type="protein sequence ID" value="WOO41863.1"/>
    <property type="molecule type" value="Genomic_DNA"/>
</dbReference>
<proteinExistence type="predicted"/>
<feature type="transmembrane region" description="Helical" evidence="1">
    <location>
        <begin position="206"/>
        <end position="223"/>
    </location>
</feature>
<sequence length="228" mass="24290">MKSVAFIVLTLILTQHLRAVLQMQTITLNTAEVIASGTSSGNSDETVEVTFPDFDFVFDQFDPALGTLDQVTFDYALSYSSEVTTSSLTSADPGFDTDSDIHYRVNPSINGTFILGTGGGNGQVSTTPDEVVDVNVGVSQSSVVSTGQLETMGLEGTGTVVFDVGVSKTFGIPNFSVSGYFTDYSVERDAGATLTVTYDYTPVPEPSIYAAGLAFVALGFAWFRRKRS</sequence>
<dbReference type="RefSeq" id="WP_317834347.1">
    <property type="nucleotide sequence ID" value="NZ_CP136920.1"/>
</dbReference>
<dbReference type="NCBIfam" id="NF033208">
    <property type="entry name" value="choice_anch_E"/>
    <property type="match status" value="1"/>
</dbReference>
<dbReference type="KEGG" id="puo:RZN69_02100"/>
<keyword evidence="1" id="KW-0472">Membrane</keyword>
<dbReference type="AlphaFoldDB" id="A0AAQ3LE18"/>
<keyword evidence="1" id="KW-0812">Transmembrane</keyword>
<keyword evidence="3" id="KW-1185">Reference proteome</keyword>
<dbReference type="Proteomes" id="UP001304300">
    <property type="component" value="Chromosome"/>
</dbReference>
<evidence type="ECO:0000313" key="2">
    <source>
        <dbReference type="EMBL" id="WOO41863.1"/>
    </source>
</evidence>
<keyword evidence="1" id="KW-1133">Transmembrane helix</keyword>